<proteinExistence type="predicted"/>
<name>A0A8X8ZKH4_SALSN</name>
<dbReference type="Proteomes" id="UP000298416">
    <property type="component" value="Unassembled WGS sequence"/>
</dbReference>
<reference evidence="2" key="1">
    <citation type="submission" date="2018-01" db="EMBL/GenBank/DDBJ databases">
        <authorList>
            <person name="Mao J.F."/>
        </authorList>
    </citation>
    <scope>NUCLEOTIDE SEQUENCE</scope>
    <source>
        <strain evidence="2">Huo1</strain>
        <tissue evidence="2">Leaf</tissue>
    </source>
</reference>
<gene>
    <name evidence="2" type="ORF">SASPL_131302</name>
</gene>
<sequence>MSGKGLLRRVFRFKVGQVLFPHAILALISLDFARGPLVEAGGGRVRFKVEMNLGETTIVSRKNLLKKANLSEADGPGPSPPGPSLEARGGAIAEPPTPLCGSFSYE</sequence>
<evidence type="ECO:0000313" key="2">
    <source>
        <dbReference type="EMBL" id="KAG6408297.1"/>
    </source>
</evidence>
<dbReference type="AlphaFoldDB" id="A0A8X8ZKH4"/>
<organism evidence="2">
    <name type="scientific">Salvia splendens</name>
    <name type="common">Scarlet sage</name>
    <dbReference type="NCBI Taxonomy" id="180675"/>
    <lineage>
        <taxon>Eukaryota</taxon>
        <taxon>Viridiplantae</taxon>
        <taxon>Streptophyta</taxon>
        <taxon>Embryophyta</taxon>
        <taxon>Tracheophyta</taxon>
        <taxon>Spermatophyta</taxon>
        <taxon>Magnoliopsida</taxon>
        <taxon>eudicotyledons</taxon>
        <taxon>Gunneridae</taxon>
        <taxon>Pentapetalae</taxon>
        <taxon>asterids</taxon>
        <taxon>lamiids</taxon>
        <taxon>Lamiales</taxon>
        <taxon>Lamiaceae</taxon>
        <taxon>Nepetoideae</taxon>
        <taxon>Mentheae</taxon>
        <taxon>Salviinae</taxon>
        <taxon>Salvia</taxon>
        <taxon>Salvia subgen. Calosphace</taxon>
        <taxon>core Calosphace</taxon>
    </lineage>
</organism>
<protein>
    <submittedName>
        <fullName evidence="2">Uncharacterized protein</fullName>
    </submittedName>
</protein>
<keyword evidence="3" id="KW-1185">Reference proteome</keyword>
<feature type="region of interest" description="Disordered" evidence="1">
    <location>
        <begin position="69"/>
        <end position="106"/>
    </location>
</feature>
<evidence type="ECO:0000256" key="1">
    <source>
        <dbReference type="SAM" id="MobiDB-lite"/>
    </source>
</evidence>
<dbReference type="EMBL" id="PNBA02000011">
    <property type="protein sequence ID" value="KAG6408297.1"/>
    <property type="molecule type" value="Genomic_DNA"/>
</dbReference>
<comment type="caution">
    <text evidence="2">The sequence shown here is derived from an EMBL/GenBank/DDBJ whole genome shotgun (WGS) entry which is preliminary data.</text>
</comment>
<accession>A0A8X8ZKH4</accession>
<evidence type="ECO:0000313" key="3">
    <source>
        <dbReference type="Proteomes" id="UP000298416"/>
    </source>
</evidence>
<reference evidence="2" key="2">
    <citation type="submission" date="2020-08" db="EMBL/GenBank/DDBJ databases">
        <title>Plant Genome Project.</title>
        <authorList>
            <person name="Zhang R.-G."/>
        </authorList>
    </citation>
    <scope>NUCLEOTIDE SEQUENCE</scope>
    <source>
        <strain evidence="2">Huo1</strain>
        <tissue evidence="2">Leaf</tissue>
    </source>
</reference>